<dbReference type="Pfam" id="PF06026">
    <property type="entry name" value="Rib_5-P_isom_A"/>
    <property type="match status" value="1"/>
</dbReference>
<keyword evidence="8" id="KW-1185">Reference proteome</keyword>
<evidence type="ECO:0000256" key="3">
    <source>
        <dbReference type="ARBA" id="ARBA00008088"/>
    </source>
</evidence>
<gene>
    <name evidence="7" type="ORF">WJX73_009251</name>
</gene>
<sequence length="309" mass="32873">MSGTVASCSHRSLLPAGAEGGRAWPAFGFGTAQRLSCHSSRRQLHCQHFAAHALTSNAAHWRAAEYLVKHHIKDNQVVALGSGPLAAAVIESIAGFITAHQRQGIRCIAASDAAAAEAAVHGLTQTNLDAHPEVDVLVCEADCIDSARMAFVVGCIDDEQELPQQPQLLRFARLRKAAHHVIALVDDSTKVVTRLKGSLPVAIQASNWEQTAEAIDDIFVGDAEIWRRSSEGPANPRGGEHPYTSPEGHQLLDIKFDGGFKLYGKEVPYGQIAAEIEGVAGVVAHGLVVGADMALIAEAAEPRMLVAQQ</sequence>
<evidence type="ECO:0000256" key="5">
    <source>
        <dbReference type="ARBA" id="ARBA00023235"/>
    </source>
</evidence>
<name>A0AAW1NWJ1_9CHLO</name>
<feature type="region of interest" description="Disordered" evidence="6">
    <location>
        <begin position="229"/>
        <end position="248"/>
    </location>
</feature>
<dbReference type="GO" id="GO:0004751">
    <property type="term" value="F:ribose-5-phosphate isomerase activity"/>
    <property type="evidence" value="ECO:0007669"/>
    <property type="project" value="UniProtKB-EC"/>
</dbReference>
<proteinExistence type="inferred from homology"/>
<dbReference type="InterPro" id="IPR050262">
    <property type="entry name" value="Ribose-5P_isomerase"/>
</dbReference>
<evidence type="ECO:0000256" key="4">
    <source>
        <dbReference type="ARBA" id="ARBA00011959"/>
    </source>
</evidence>
<dbReference type="EC" id="5.3.1.6" evidence="4"/>
<dbReference type="SUPFAM" id="SSF100950">
    <property type="entry name" value="NagB/RpiA/CoA transferase-like"/>
    <property type="match status" value="1"/>
</dbReference>
<dbReference type="InterPro" id="IPR004788">
    <property type="entry name" value="Ribose5P_isomerase_type_A"/>
</dbReference>
<keyword evidence="5" id="KW-0413">Isomerase</keyword>
<organism evidence="7 8">
    <name type="scientific">Symbiochloris irregularis</name>
    <dbReference type="NCBI Taxonomy" id="706552"/>
    <lineage>
        <taxon>Eukaryota</taxon>
        <taxon>Viridiplantae</taxon>
        <taxon>Chlorophyta</taxon>
        <taxon>core chlorophytes</taxon>
        <taxon>Trebouxiophyceae</taxon>
        <taxon>Trebouxiales</taxon>
        <taxon>Trebouxiaceae</taxon>
        <taxon>Symbiochloris</taxon>
    </lineage>
</organism>
<comment type="pathway">
    <text evidence="2">Carbohydrate degradation; pentose phosphate pathway; D-ribose 5-phosphate from D-ribulose 5-phosphate (non-oxidative stage): step 1/1.</text>
</comment>
<dbReference type="AlphaFoldDB" id="A0AAW1NWJ1"/>
<evidence type="ECO:0000313" key="7">
    <source>
        <dbReference type="EMBL" id="KAK9797419.1"/>
    </source>
</evidence>
<dbReference type="PANTHER" id="PTHR43748:SF1">
    <property type="entry name" value="RIBOSE-5-PHOSPHATE ISOMERASE 4, CHLOROPLASTIC-RELATED"/>
    <property type="match status" value="1"/>
</dbReference>
<evidence type="ECO:0000256" key="2">
    <source>
        <dbReference type="ARBA" id="ARBA00004988"/>
    </source>
</evidence>
<comment type="catalytic activity">
    <reaction evidence="1">
        <text>aldehydo-D-ribose 5-phosphate = D-ribulose 5-phosphate</text>
        <dbReference type="Rhea" id="RHEA:14657"/>
        <dbReference type="ChEBI" id="CHEBI:58121"/>
        <dbReference type="ChEBI" id="CHEBI:58273"/>
        <dbReference type="EC" id="5.3.1.6"/>
    </reaction>
</comment>
<comment type="similarity">
    <text evidence="3">Belongs to the ribose 5-phosphate isomerase family.</text>
</comment>
<dbReference type="Proteomes" id="UP001465755">
    <property type="component" value="Unassembled WGS sequence"/>
</dbReference>
<dbReference type="SUPFAM" id="SSF75445">
    <property type="entry name" value="D-ribose-5-phosphate isomerase (RpiA), lid domain"/>
    <property type="match status" value="1"/>
</dbReference>
<dbReference type="Gene3D" id="3.40.50.1360">
    <property type="match status" value="1"/>
</dbReference>
<dbReference type="GO" id="GO:0009052">
    <property type="term" value="P:pentose-phosphate shunt, non-oxidative branch"/>
    <property type="evidence" value="ECO:0007669"/>
    <property type="project" value="InterPro"/>
</dbReference>
<dbReference type="Gene3D" id="3.30.70.260">
    <property type="match status" value="1"/>
</dbReference>
<evidence type="ECO:0000256" key="1">
    <source>
        <dbReference type="ARBA" id="ARBA00001713"/>
    </source>
</evidence>
<comment type="caution">
    <text evidence="7">The sequence shown here is derived from an EMBL/GenBank/DDBJ whole genome shotgun (WGS) entry which is preliminary data.</text>
</comment>
<evidence type="ECO:0000313" key="8">
    <source>
        <dbReference type="Proteomes" id="UP001465755"/>
    </source>
</evidence>
<accession>A0AAW1NWJ1</accession>
<protein>
    <recommendedName>
        <fullName evidence="4">ribose-5-phosphate isomerase</fullName>
        <ecNumber evidence="4">5.3.1.6</ecNumber>
    </recommendedName>
</protein>
<dbReference type="InterPro" id="IPR037171">
    <property type="entry name" value="NagB/RpiA_transferase-like"/>
</dbReference>
<dbReference type="PANTHER" id="PTHR43748">
    <property type="entry name" value="RIBOSE-5-PHOSPHATE ISOMERASE 3, CHLOROPLASTIC-RELATED"/>
    <property type="match status" value="1"/>
</dbReference>
<evidence type="ECO:0000256" key="6">
    <source>
        <dbReference type="SAM" id="MobiDB-lite"/>
    </source>
</evidence>
<reference evidence="7 8" key="1">
    <citation type="journal article" date="2024" name="Nat. Commun.">
        <title>Phylogenomics reveals the evolutionary origins of lichenization in chlorophyte algae.</title>
        <authorList>
            <person name="Puginier C."/>
            <person name="Libourel C."/>
            <person name="Otte J."/>
            <person name="Skaloud P."/>
            <person name="Haon M."/>
            <person name="Grisel S."/>
            <person name="Petersen M."/>
            <person name="Berrin J.G."/>
            <person name="Delaux P.M."/>
            <person name="Dal Grande F."/>
            <person name="Keller J."/>
        </authorList>
    </citation>
    <scope>NUCLEOTIDE SEQUENCE [LARGE SCALE GENOMIC DNA]</scope>
    <source>
        <strain evidence="7 8">SAG 2036</strain>
    </source>
</reference>
<dbReference type="EMBL" id="JALJOQ010000107">
    <property type="protein sequence ID" value="KAK9797419.1"/>
    <property type="molecule type" value="Genomic_DNA"/>
</dbReference>